<dbReference type="EMBL" id="CP026095">
    <property type="protein sequence ID" value="AZV43219.1"/>
    <property type="molecule type" value="Genomic_DNA"/>
</dbReference>
<protein>
    <submittedName>
        <fullName evidence="1">Uncharacterized protein</fullName>
    </submittedName>
</protein>
<sequence length="39" mass="4397">MLIIIILANRNTGSFEFILGLLAFKVKKYNCAVPEKISK</sequence>
<dbReference type="KEGG" id="pasa:BAOM_2610"/>
<reference evidence="1 2" key="1">
    <citation type="submission" date="2018-01" db="EMBL/GenBank/DDBJ databases">
        <title>Bacillus asahii Genome sequencing and assembly.</title>
        <authorList>
            <person name="Jiang H."/>
            <person name="Feng Y."/>
            <person name="Zhao F."/>
            <person name="Lin X."/>
        </authorList>
    </citation>
    <scope>NUCLEOTIDE SEQUENCE [LARGE SCALE GENOMIC DNA]</scope>
    <source>
        <strain evidence="1 2">OM18</strain>
    </source>
</reference>
<evidence type="ECO:0000313" key="2">
    <source>
        <dbReference type="Proteomes" id="UP000283095"/>
    </source>
</evidence>
<dbReference type="AlphaFoldDB" id="A0A3Q9RNE6"/>
<name>A0A3Q9RNE6_9BACI</name>
<evidence type="ECO:0000313" key="1">
    <source>
        <dbReference type="EMBL" id="AZV43219.1"/>
    </source>
</evidence>
<dbReference type="Proteomes" id="UP000283095">
    <property type="component" value="Chromosome"/>
</dbReference>
<accession>A0A3Q9RNE6</accession>
<gene>
    <name evidence="1" type="ORF">BAOM_2610</name>
</gene>
<proteinExistence type="predicted"/>
<organism evidence="1 2">
    <name type="scientific">Peribacillus asahii</name>
    <dbReference type="NCBI Taxonomy" id="228899"/>
    <lineage>
        <taxon>Bacteria</taxon>
        <taxon>Bacillati</taxon>
        <taxon>Bacillota</taxon>
        <taxon>Bacilli</taxon>
        <taxon>Bacillales</taxon>
        <taxon>Bacillaceae</taxon>
        <taxon>Peribacillus</taxon>
    </lineage>
</organism>